<dbReference type="InterPro" id="IPR014756">
    <property type="entry name" value="Ig_E-set"/>
</dbReference>
<dbReference type="Pfam" id="PF17655">
    <property type="entry name" value="IRK_C"/>
    <property type="match status" value="1"/>
</dbReference>
<feature type="region of interest" description="Disordered" evidence="11">
    <location>
        <begin position="1"/>
        <end position="33"/>
    </location>
</feature>
<organism evidence="15 16">
    <name type="scientific">Algoriella xinjiangensis</name>
    <dbReference type="NCBI Taxonomy" id="684065"/>
    <lineage>
        <taxon>Bacteria</taxon>
        <taxon>Pseudomonadati</taxon>
        <taxon>Bacteroidota</taxon>
        <taxon>Flavobacteriia</taxon>
        <taxon>Flavobacteriales</taxon>
        <taxon>Weeksellaceae</taxon>
        <taxon>Algoriella</taxon>
    </lineage>
</organism>
<evidence type="ECO:0000256" key="10">
    <source>
        <dbReference type="ARBA" id="ARBA00023303"/>
    </source>
</evidence>
<feature type="domain" description="Potassium channel" evidence="13">
    <location>
        <begin position="70"/>
        <end position="148"/>
    </location>
</feature>
<evidence type="ECO:0000256" key="4">
    <source>
        <dbReference type="ARBA" id="ARBA00022692"/>
    </source>
</evidence>
<dbReference type="Gene3D" id="1.10.287.70">
    <property type="match status" value="1"/>
</dbReference>
<evidence type="ECO:0000256" key="2">
    <source>
        <dbReference type="ARBA" id="ARBA00022448"/>
    </source>
</evidence>
<dbReference type="InterPro" id="IPR013518">
    <property type="entry name" value="K_chnl_inward-rec_Kir_cyto"/>
</dbReference>
<evidence type="ECO:0000256" key="9">
    <source>
        <dbReference type="ARBA" id="ARBA00023136"/>
    </source>
</evidence>
<keyword evidence="10 15" id="KW-0407">Ion channel</keyword>
<dbReference type="GO" id="GO:0005242">
    <property type="term" value="F:inward rectifier potassium channel activity"/>
    <property type="evidence" value="ECO:0007669"/>
    <property type="project" value="InterPro"/>
</dbReference>
<sequence length="323" mass="37457">MQDLFKRNKGLKTNDNSGLVNKTYGRRINKNGTPNVKHKGVNFLKRYSWYHTMLNLNMFQFIGFFLLFYLFCNIIFASIYYWIGIEYISGISRGSKLHDYVQLFFFSAQTFTTVGYGRITPIGSLASLTATVEAFFGLMIFAIATGLFYGRFSRPRAFLQFSNNALVTPFKDKTAIAFRVSPYKNNTLSNVEATLTAAITFNENGEHKNYFYHLKVETPKLTNLMIDWTVLHEIDENSPFYNIQSHDFKTTNIELIVQIRAFDEVFADDVVQKTSYFRDEFIIGAKFKPMHFPDENREYTIVNLSLINEYEKVDLPKYSTPTS</sequence>
<evidence type="ECO:0000256" key="6">
    <source>
        <dbReference type="ARBA" id="ARBA00022958"/>
    </source>
</evidence>
<evidence type="ECO:0000256" key="3">
    <source>
        <dbReference type="ARBA" id="ARBA00022538"/>
    </source>
</evidence>
<keyword evidence="4 12" id="KW-0812">Transmembrane</keyword>
<dbReference type="EMBL" id="FOUZ01000001">
    <property type="protein sequence ID" value="SFM59382.1"/>
    <property type="molecule type" value="Genomic_DNA"/>
</dbReference>
<evidence type="ECO:0000259" key="13">
    <source>
        <dbReference type="Pfam" id="PF07885"/>
    </source>
</evidence>
<keyword evidence="2" id="KW-0813">Transport</keyword>
<dbReference type="InterPro" id="IPR041647">
    <property type="entry name" value="IRK_C"/>
</dbReference>
<proteinExistence type="predicted"/>
<keyword evidence="8" id="KW-0406">Ion transport</keyword>
<dbReference type="GO" id="GO:0034702">
    <property type="term" value="C:monoatomic ion channel complex"/>
    <property type="evidence" value="ECO:0007669"/>
    <property type="project" value="UniProtKB-KW"/>
</dbReference>
<dbReference type="GO" id="GO:0034765">
    <property type="term" value="P:regulation of monoatomic ion transmembrane transport"/>
    <property type="evidence" value="ECO:0007669"/>
    <property type="project" value="TreeGrafter"/>
</dbReference>
<dbReference type="SUPFAM" id="SSF81296">
    <property type="entry name" value="E set domains"/>
    <property type="match status" value="1"/>
</dbReference>
<dbReference type="GO" id="GO:0005886">
    <property type="term" value="C:plasma membrane"/>
    <property type="evidence" value="ECO:0007669"/>
    <property type="project" value="TreeGrafter"/>
</dbReference>
<protein>
    <submittedName>
        <fullName evidence="15">Inward rectifier potassium channel</fullName>
    </submittedName>
</protein>
<comment type="subcellular location">
    <subcellularLocation>
        <location evidence="1">Membrane</location>
        <topology evidence="1">Multi-pass membrane protein</topology>
    </subcellularLocation>
</comment>
<keyword evidence="16" id="KW-1185">Reference proteome</keyword>
<keyword evidence="9 12" id="KW-0472">Membrane</keyword>
<reference evidence="16" key="1">
    <citation type="submission" date="2016-10" db="EMBL/GenBank/DDBJ databases">
        <authorList>
            <person name="Varghese N."/>
            <person name="Submissions S."/>
        </authorList>
    </citation>
    <scope>NUCLEOTIDE SEQUENCE [LARGE SCALE GENOMIC DNA]</scope>
    <source>
        <strain evidence="16">XJ109</strain>
    </source>
</reference>
<feature type="transmembrane region" description="Helical" evidence="12">
    <location>
        <begin position="103"/>
        <end position="119"/>
    </location>
</feature>
<dbReference type="SUPFAM" id="SSF81324">
    <property type="entry name" value="Voltage-gated potassium channels"/>
    <property type="match status" value="1"/>
</dbReference>
<dbReference type="Pfam" id="PF07885">
    <property type="entry name" value="Ion_trans_2"/>
    <property type="match status" value="1"/>
</dbReference>
<evidence type="ECO:0000256" key="1">
    <source>
        <dbReference type="ARBA" id="ARBA00004141"/>
    </source>
</evidence>
<evidence type="ECO:0000313" key="16">
    <source>
        <dbReference type="Proteomes" id="UP000199149"/>
    </source>
</evidence>
<dbReference type="STRING" id="684065.SAMN05421738_10148"/>
<dbReference type="PRINTS" id="PR01320">
    <property type="entry name" value="KIRCHANNEL"/>
</dbReference>
<dbReference type="GO" id="GO:1990573">
    <property type="term" value="P:potassium ion import across plasma membrane"/>
    <property type="evidence" value="ECO:0007669"/>
    <property type="project" value="TreeGrafter"/>
</dbReference>
<gene>
    <name evidence="15" type="ORF">SAMN05421738_10148</name>
</gene>
<keyword evidence="6" id="KW-0630">Potassium</keyword>
<keyword evidence="5" id="KW-0851">Voltage-gated channel</keyword>
<dbReference type="OrthoDB" id="9813518at2"/>
<evidence type="ECO:0000256" key="8">
    <source>
        <dbReference type="ARBA" id="ARBA00023065"/>
    </source>
</evidence>
<accession>A0A1I4S4F7</accession>
<feature type="transmembrane region" description="Helical" evidence="12">
    <location>
        <begin position="58"/>
        <end position="83"/>
    </location>
</feature>
<name>A0A1I4S4F7_9FLAO</name>
<feature type="domain" description="Inward rectifier potassium channel C-terminal" evidence="14">
    <location>
        <begin position="159"/>
        <end position="320"/>
    </location>
</feature>
<dbReference type="Gene3D" id="2.60.40.1400">
    <property type="entry name" value="G protein-activated inward rectifier potassium channel 1"/>
    <property type="match status" value="1"/>
</dbReference>
<keyword evidence="7 12" id="KW-1133">Transmembrane helix</keyword>
<evidence type="ECO:0000256" key="12">
    <source>
        <dbReference type="SAM" id="Phobius"/>
    </source>
</evidence>
<evidence type="ECO:0000256" key="5">
    <source>
        <dbReference type="ARBA" id="ARBA00022882"/>
    </source>
</evidence>
<dbReference type="InterPro" id="IPR016449">
    <property type="entry name" value="K_chnl_inward-rec_Kir"/>
</dbReference>
<dbReference type="PANTHER" id="PTHR11767">
    <property type="entry name" value="INWARD RECTIFIER POTASSIUM CHANNEL"/>
    <property type="match status" value="1"/>
</dbReference>
<evidence type="ECO:0000256" key="7">
    <source>
        <dbReference type="ARBA" id="ARBA00022989"/>
    </source>
</evidence>
<keyword evidence="3" id="KW-0633">Potassium transport</keyword>
<evidence type="ECO:0000259" key="14">
    <source>
        <dbReference type="Pfam" id="PF17655"/>
    </source>
</evidence>
<evidence type="ECO:0000256" key="11">
    <source>
        <dbReference type="SAM" id="MobiDB-lite"/>
    </source>
</evidence>
<dbReference type="RefSeq" id="WP_092905368.1">
    <property type="nucleotide sequence ID" value="NZ_FOUZ01000001.1"/>
</dbReference>
<evidence type="ECO:0000313" key="15">
    <source>
        <dbReference type="EMBL" id="SFM59382.1"/>
    </source>
</evidence>
<feature type="compositionally biased region" description="Polar residues" evidence="11">
    <location>
        <begin position="11"/>
        <end position="20"/>
    </location>
</feature>
<feature type="transmembrane region" description="Helical" evidence="12">
    <location>
        <begin position="125"/>
        <end position="149"/>
    </location>
</feature>
<dbReference type="AlphaFoldDB" id="A0A1I4S4F7"/>
<dbReference type="Proteomes" id="UP000199149">
    <property type="component" value="Unassembled WGS sequence"/>
</dbReference>
<dbReference type="InterPro" id="IPR013099">
    <property type="entry name" value="K_chnl_dom"/>
</dbReference>